<dbReference type="PANTHER" id="PTHR21231">
    <property type="entry name" value="XPA-BINDING PROTEIN 1-RELATED"/>
    <property type="match status" value="1"/>
</dbReference>
<evidence type="ECO:0000313" key="5">
    <source>
        <dbReference type="EMBL" id="AKG39199.1"/>
    </source>
</evidence>
<dbReference type="Pfam" id="PF03029">
    <property type="entry name" value="ATP_bind_1"/>
    <property type="match status" value="1"/>
</dbReference>
<dbReference type="GeneID" id="25402186"/>
<dbReference type="PATRIC" id="fig|1550241.5.peg.1678"/>
<dbReference type="InterPro" id="IPR027417">
    <property type="entry name" value="P-loop_NTPase"/>
</dbReference>
<dbReference type="OrthoDB" id="31092at2157"/>
<dbReference type="GO" id="GO:0003924">
    <property type="term" value="F:GTPase activity"/>
    <property type="evidence" value="ECO:0007669"/>
    <property type="project" value="TreeGrafter"/>
</dbReference>
<dbReference type="InterPro" id="IPR004130">
    <property type="entry name" value="Gpn"/>
</dbReference>
<dbReference type="SUPFAM" id="SSF52540">
    <property type="entry name" value="P-loop containing nucleoside triphosphate hydrolases"/>
    <property type="match status" value="1"/>
</dbReference>
<dbReference type="Gene3D" id="3.40.50.300">
    <property type="entry name" value="P-loop containing nucleotide triphosphate hydrolases"/>
    <property type="match status" value="1"/>
</dbReference>
<evidence type="ECO:0000256" key="1">
    <source>
        <dbReference type="ARBA" id="ARBA00005290"/>
    </source>
</evidence>
<proteinExistence type="inferred from homology"/>
<evidence type="ECO:0008006" key="7">
    <source>
        <dbReference type="Google" id="ProtNLM"/>
    </source>
</evidence>
<evidence type="ECO:0000313" key="6">
    <source>
        <dbReference type="Proteomes" id="UP000067434"/>
    </source>
</evidence>
<accession>A0A0F7FIK2</accession>
<sequence length="260" mass="29083">MKLLVYIIGPAGSGKSTFTASFRDWLQSHNVPTATVNLDPAVENLDYVPDVDVREYVFVRDVLEEYGLGPNGAIIAATDLSLEHLPKISKSIDEEAEGYVLIDTPGQMEVFTFRQSGGIMVNTLCSKDKACAVAFLLDASLSIDPYNLVSQIFLAASAFYRFKLPLIVLLNKMDLLSDSEKEKILNWLAHPETLEFEISKVPRDYDAHFTGSVVRVLTEFLSIIPVVMVSAKKSENFEEVYFYLQQIYMGGEDFETPQSE</sequence>
<dbReference type="RefSeq" id="WP_052884759.1">
    <property type="nucleotide sequence ID" value="NZ_CP009961.1"/>
</dbReference>
<keyword evidence="4" id="KW-0342">GTP-binding</keyword>
<organism evidence="5 6">
    <name type="scientific">Infirmifilum uzonense</name>
    <dbReference type="NCBI Taxonomy" id="1550241"/>
    <lineage>
        <taxon>Archaea</taxon>
        <taxon>Thermoproteota</taxon>
        <taxon>Thermoprotei</taxon>
        <taxon>Thermofilales</taxon>
        <taxon>Thermofilaceae</taxon>
        <taxon>Infirmifilum</taxon>
    </lineage>
</organism>
<dbReference type="STRING" id="1550241.MA03_08105"/>
<protein>
    <recommendedName>
        <fullName evidence="7">GTPase</fullName>
    </recommendedName>
</protein>
<dbReference type="PANTHER" id="PTHR21231:SF8">
    <property type="entry name" value="GPN-LOOP GTPASE 1"/>
    <property type="match status" value="1"/>
</dbReference>
<evidence type="ECO:0000256" key="3">
    <source>
        <dbReference type="ARBA" id="ARBA00022801"/>
    </source>
</evidence>
<dbReference type="Proteomes" id="UP000067434">
    <property type="component" value="Chromosome"/>
</dbReference>
<keyword evidence="6" id="KW-1185">Reference proteome</keyword>
<dbReference type="EMBL" id="CP009961">
    <property type="protein sequence ID" value="AKG39199.1"/>
    <property type="molecule type" value="Genomic_DNA"/>
</dbReference>
<keyword evidence="2" id="KW-0547">Nucleotide-binding</keyword>
<dbReference type="KEGG" id="thf:MA03_08105"/>
<evidence type="ECO:0000256" key="4">
    <source>
        <dbReference type="ARBA" id="ARBA00023134"/>
    </source>
</evidence>
<comment type="similarity">
    <text evidence="1">Belongs to the GPN-loop GTPase family.</text>
</comment>
<reference evidence="5 6" key="1">
    <citation type="journal article" date="2015" name="Stand. Genomic Sci.">
        <title>Complete genome sequence of and proposal of Thermofilum uzonense sp. nov. a novel hyperthermophilic crenarchaeon and emended description of the genus Thermofilum.</title>
        <authorList>
            <person name="Toshchakov S.V."/>
            <person name="Korzhenkov A.A."/>
            <person name="Samarov N.I."/>
            <person name="Mazunin I.O."/>
            <person name="Mozhey O.I."/>
            <person name="Shmyr I.S."/>
            <person name="Derbikova K.S."/>
            <person name="Taranov E.A."/>
            <person name="Dominova I.N."/>
            <person name="Bonch-Osmolovskaya E.A."/>
            <person name="Patrushev M.V."/>
            <person name="Podosokorskaya O.A."/>
            <person name="Kublanov I.V."/>
        </authorList>
    </citation>
    <scope>NUCLEOTIDE SEQUENCE [LARGE SCALE GENOMIC DNA]</scope>
    <source>
        <strain evidence="5 6">1807-2</strain>
    </source>
</reference>
<dbReference type="NCBIfam" id="NF010340">
    <property type="entry name" value="PRK13768.1-2"/>
    <property type="match status" value="1"/>
</dbReference>
<name>A0A0F7FIK2_9CREN</name>
<dbReference type="AlphaFoldDB" id="A0A0F7FIK2"/>
<dbReference type="HOGENOM" id="CLU_037460_3_0_2"/>
<dbReference type="GO" id="GO:0005525">
    <property type="term" value="F:GTP binding"/>
    <property type="evidence" value="ECO:0007669"/>
    <property type="project" value="UniProtKB-KW"/>
</dbReference>
<evidence type="ECO:0000256" key="2">
    <source>
        <dbReference type="ARBA" id="ARBA00022741"/>
    </source>
</evidence>
<gene>
    <name evidence="5" type="ORF">MA03_08105</name>
</gene>
<keyword evidence="3" id="KW-0378">Hydrolase</keyword>